<keyword evidence="1 5" id="KW-0479">Metal-binding</keyword>
<feature type="zinc finger region" description="C3H1-type" evidence="5">
    <location>
        <begin position="79"/>
        <end position="107"/>
    </location>
</feature>
<evidence type="ECO:0000256" key="1">
    <source>
        <dbReference type="ARBA" id="ARBA00022723"/>
    </source>
</evidence>
<dbReference type="PROSITE" id="PS50103">
    <property type="entry name" value="ZF_C3H1"/>
    <property type="match status" value="1"/>
</dbReference>
<evidence type="ECO:0000313" key="9">
    <source>
        <dbReference type="Proteomes" id="UP001244341"/>
    </source>
</evidence>
<sequence>MTRISANADGEAHSDQVWPQQQQQHVELQPGASKHQTAEFFLWTFKIEPCRADYPHNWSLCPYVHPNEKARRRDPRLFEYEPLPCPDDKKGTTCPRGELCNYTHNIYEYWCHPKRFRTQVCQLGGACNRPICFFAHTAQELRRVDQPVHIPPTMTRHPQQLLALEAAAALATASSGGGLVALPQQLPLSPGDAQSLITDPASLLWAAQNACSNGDNEAVPGGIANADLAGAAAAGGGLPGRFAYVQGPNSNPNSNFLLQGAGPGMPASSASSNMGSASMGALSLAGSGSGGSNIMATQLAAATGGTGRGLLLQQQQAAEVELLQAAMQQMGVGNSRYLQDL</sequence>
<reference evidence="8 9" key="1">
    <citation type="submission" date="2023-05" db="EMBL/GenBank/DDBJ databases">
        <title>A 100% complete, gapless, phased diploid assembly of the Scenedesmus obliquus UTEX 3031 genome.</title>
        <authorList>
            <person name="Biondi T.C."/>
            <person name="Hanschen E.R."/>
            <person name="Kwon T."/>
            <person name="Eng W."/>
            <person name="Kruse C.P.S."/>
            <person name="Koehler S.I."/>
            <person name="Kunde Y."/>
            <person name="Gleasner C.D."/>
            <person name="You Mak K.T."/>
            <person name="Polle J."/>
            <person name="Hovde B.T."/>
            <person name="Starkenburg S.R."/>
        </authorList>
    </citation>
    <scope>NUCLEOTIDE SEQUENCE [LARGE SCALE GENOMIC DNA]</scope>
    <source>
        <strain evidence="8 9">DOE0152z</strain>
    </source>
</reference>
<evidence type="ECO:0000256" key="6">
    <source>
        <dbReference type="SAM" id="MobiDB-lite"/>
    </source>
</evidence>
<name>A0ABY8U1J0_TETOB</name>
<evidence type="ECO:0000313" key="8">
    <source>
        <dbReference type="EMBL" id="WIA15220.1"/>
    </source>
</evidence>
<dbReference type="EMBL" id="CP126213">
    <property type="protein sequence ID" value="WIA15220.1"/>
    <property type="molecule type" value="Genomic_DNA"/>
</dbReference>
<dbReference type="Proteomes" id="UP001244341">
    <property type="component" value="Chromosome 6b"/>
</dbReference>
<evidence type="ECO:0000256" key="2">
    <source>
        <dbReference type="ARBA" id="ARBA00022771"/>
    </source>
</evidence>
<feature type="region of interest" description="Disordered" evidence="6">
    <location>
        <begin position="1"/>
        <end position="30"/>
    </location>
</feature>
<evidence type="ECO:0000256" key="5">
    <source>
        <dbReference type="PROSITE-ProRule" id="PRU00723"/>
    </source>
</evidence>
<gene>
    <name evidence="8" type="ORF">OEZ85_001898</name>
</gene>
<dbReference type="InterPro" id="IPR000571">
    <property type="entry name" value="Znf_CCCH"/>
</dbReference>
<dbReference type="InterPro" id="IPR045234">
    <property type="entry name" value="Unkempt-like"/>
</dbReference>
<evidence type="ECO:0000259" key="7">
    <source>
        <dbReference type="PROSITE" id="PS50103"/>
    </source>
</evidence>
<dbReference type="PANTHER" id="PTHR14493">
    <property type="entry name" value="UNKEMPT FAMILY MEMBER"/>
    <property type="match status" value="1"/>
</dbReference>
<feature type="domain" description="C3H1-type" evidence="7">
    <location>
        <begin position="79"/>
        <end position="107"/>
    </location>
</feature>
<keyword evidence="4" id="KW-0238">DNA-binding</keyword>
<keyword evidence="3 5" id="KW-0862">Zinc</keyword>
<proteinExistence type="predicted"/>
<evidence type="ECO:0000256" key="3">
    <source>
        <dbReference type="ARBA" id="ARBA00022833"/>
    </source>
</evidence>
<evidence type="ECO:0000256" key="4">
    <source>
        <dbReference type="ARBA" id="ARBA00023125"/>
    </source>
</evidence>
<keyword evidence="2 5" id="KW-0863">Zinc-finger</keyword>
<dbReference type="Pfam" id="PF25512">
    <property type="entry name" value="zf-CCCH_AtC3H23"/>
    <property type="match status" value="1"/>
</dbReference>
<keyword evidence="9" id="KW-1185">Reference proteome</keyword>
<dbReference type="PANTHER" id="PTHR14493:SF50">
    <property type="entry name" value="RING FINGER PROTEIN UNKEMPT"/>
    <property type="match status" value="1"/>
</dbReference>
<dbReference type="InterPro" id="IPR057444">
    <property type="entry name" value="Znf-CCCH_AtC3H23-like"/>
</dbReference>
<organism evidence="8 9">
    <name type="scientific">Tetradesmus obliquus</name>
    <name type="common">Green alga</name>
    <name type="synonym">Acutodesmus obliquus</name>
    <dbReference type="NCBI Taxonomy" id="3088"/>
    <lineage>
        <taxon>Eukaryota</taxon>
        <taxon>Viridiplantae</taxon>
        <taxon>Chlorophyta</taxon>
        <taxon>core chlorophytes</taxon>
        <taxon>Chlorophyceae</taxon>
        <taxon>CS clade</taxon>
        <taxon>Sphaeropleales</taxon>
        <taxon>Scenedesmaceae</taxon>
        <taxon>Tetradesmus</taxon>
    </lineage>
</organism>
<protein>
    <recommendedName>
        <fullName evidence="7">C3H1-type domain-containing protein</fullName>
    </recommendedName>
</protein>
<accession>A0ABY8U1J0</accession>